<evidence type="ECO:0000313" key="2">
    <source>
        <dbReference type="Proteomes" id="UP000225978"/>
    </source>
</evidence>
<sequence>MSSNKDQKSFEKTYQQALVHGFDRSLSVLLDRLKTYKNPHKIKLMEERIDYIRMRKLIDE</sequence>
<organism evidence="1 2">
    <name type="scientific">Vibrio phage vB_VspP_pVa5</name>
    <dbReference type="NCBI Taxonomy" id="1913109"/>
    <lineage>
        <taxon>Viruses</taxon>
        <taxon>Duplodnaviria</taxon>
        <taxon>Heunggongvirae</taxon>
        <taxon>Uroviricota</taxon>
        <taxon>Caudoviricetes</taxon>
        <taxon>Schitoviridae</taxon>
        <taxon>Pontosvirinae</taxon>
        <taxon>Galateavirus</taxon>
        <taxon>Galateavirus PVA5</taxon>
    </lineage>
</organism>
<name>A0A1J0GVB0_9CAUD</name>
<protein>
    <submittedName>
        <fullName evidence="1">Uncharacterized protein</fullName>
    </submittedName>
</protein>
<evidence type="ECO:0000313" key="1">
    <source>
        <dbReference type="EMBL" id="APC46119.1"/>
    </source>
</evidence>
<proteinExistence type="predicted"/>
<keyword evidence="2" id="KW-1185">Reference proteome</keyword>
<reference evidence="1 2" key="1">
    <citation type="journal article" date="2017" name="Viruses">
        <title>Stumbling across the Same Phage: Comparative Genomics of Widespread Temperate Phages Infecting the Fish Pathogen Vibrio anguillarum.</title>
        <authorList>
            <person name="Kalatzis P.G."/>
            <person name="Rorbo N.I."/>
            <person name="Castillo D."/>
            <person name="Mauritzen J.J."/>
            <person name="Jorgensen J."/>
            <person name="Kokkari C."/>
            <person name="Zhang F."/>
            <person name="Katharios P."/>
            <person name="Middelboe M."/>
        </authorList>
    </citation>
    <scope>NUCLEOTIDE SEQUENCE [LARGE SCALE GENOMIC DNA]</scope>
</reference>
<gene>
    <name evidence="1" type="ORF">vBVspPpVa5_0085</name>
</gene>
<accession>A0A1J0GVB0</accession>
<dbReference type="Proteomes" id="UP000225978">
    <property type="component" value="Segment"/>
</dbReference>
<dbReference type="EMBL" id="KX889068">
    <property type="protein sequence ID" value="APC46119.1"/>
    <property type="molecule type" value="Genomic_DNA"/>
</dbReference>